<protein>
    <submittedName>
        <fullName evidence="2">Uncharacterized protein</fullName>
    </submittedName>
</protein>
<feature type="transmembrane region" description="Helical" evidence="1">
    <location>
        <begin position="6"/>
        <end position="22"/>
    </location>
</feature>
<keyword evidence="1" id="KW-0812">Transmembrane</keyword>
<proteinExistence type="predicted"/>
<dbReference type="AlphaFoldDB" id="A0A239M1J2"/>
<name>A0A239M1J2_9ACTN</name>
<sequence>APGEDRNIYVLSLVLVVAGGYARRSRRARIATPA</sequence>
<organism evidence="2 3">
    <name type="scientific">Asanoa hainanensis</name>
    <dbReference type="NCBI Taxonomy" id="560556"/>
    <lineage>
        <taxon>Bacteria</taxon>
        <taxon>Bacillati</taxon>
        <taxon>Actinomycetota</taxon>
        <taxon>Actinomycetes</taxon>
        <taxon>Micromonosporales</taxon>
        <taxon>Micromonosporaceae</taxon>
        <taxon>Asanoa</taxon>
    </lineage>
</organism>
<evidence type="ECO:0000313" key="2">
    <source>
        <dbReference type="EMBL" id="SNT35968.1"/>
    </source>
</evidence>
<dbReference type="Proteomes" id="UP000198362">
    <property type="component" value="Unassembled WGS sequence"/>
</dbReference>
<keyword evidence="1" id="KW-0472">Membrane</keyword>
<dbReference type="EMBL" id="FZPH01000005">
    <property type="protein sequence ID" value="SNT35968.1"/>
    <property type="molecule type" value="Genomic_DNA"/>
</dbReference>
<accession>A0A239M1J2</accession>
<keyword evidence="3" id="KW-1185">Reference proteome</keyword>
<evidence type="ECO:0000313" key="3">
    <source>
        <dbReference type="Proteomes" id="UP000198362"/>
    </source>
</evidence>
<feature type="non-terminal residue" evidence="2">
    <location>
        <position position="1"/>
    </location>
</feature>
<evidence type="ECO:0000256" key="1">
    <source>
        <dbReference type="SAM" id="Phobius"/>
    </source>
</evidence>
<gene>
    <name evidence="2" type="ORF">SAMN05421812_1051</name>
</gene>
<keyword evidence="1" id="KW-1133">Transmembrane helix</keyword>
<reference evidence="2 3" key="1">
    <citation type="submission" date="2017-06" db="EMBL/GenBank/DDBJ databases">
        <authorList>
            <person name="Kim H.J."/>
            <person name="Triplett B.A."/>
        </authorList>
    </citation>
    <scope>NUCLEOTIDE SEQUENCE [LARGE SCALE GENOMIC DNA]</scope>
    <source>
        <strain evidence="2 3">CGMCC 4.5593</strain>
    </source>
</reference>